<comment type="caution">
    <text evidence="4">The sequence shown here is derived from an EMBL/GenBank/DDBJ whole genome shotgun (WGS) entry which is preliminary data.</text>
</comment>
<evidence type="ECO:0000256" key="3">
    <source>
        <dbReference type="PIRSR" id="PIRSR605502-1"/>
    </source>
</evidence>
<dbReference type="SUPFAM" id="SSF101478">
    <property type="entry name" value="ADP-ribosylglycohydrolase"/>
    <property type="match status" value="1"/>
</dbReference>
<evidence type="ECO:0000313" key="4">
    <source>
        <dbReference type="EMBL" id="OXL15088.1"/>
    </source>
</evidence>
<dbReference type="PANTHER" id="PTHR16222:SF24">
    <property type="entry name" value="ADP-RIBOSYLHYDROLASE ARH3"/>
    <property type="match status" value="1"/>
</dbReference>
<dbReference type="PANTHER" id="PTHR16222">
    <property type="entry name" value="ADP-RIBOSYLGLYCOHYDROLASE"/>
    <property type="match status" value="1"/>
</dbReference>
<dbReference type="EMBL" id="NJGG01000002">
    <property type="protein sequence ID" value="OXL15088.1"/>
    <property type="molecule type" value="Genomic_DNA"/>
</dbReference>
<evidence type="ECO:0000313" key="5">
    <source>
        <dbReference type="Proteomes" id="UP000215188"/>
    </source>
</evidence>
<dbReference type="OrthoDB" id="5297797at2"/>
<comment type="similarity">
    <text evidence="1">Belongs to the ADP-ribosylglycohydrolase family.</text>
</comment>
<gene>
    <name evidence="4" type="ORF">AOC33_07210</name>
</gene>
<name>A0A229FU72_9BURK</name>
<protein>
    <submittedName>
        <fullName evidence="4">ADP-ribosylglycohydrolase</fullName>
    </submittedName>
</protein>
<keyword evidence="5" id="KW-1185">Reference proteome</keyword>
<dbReference type="InterPro" id="IPR036705">
    <property type="entry name" value="Ribosyl_crysJ1_sf"/>
</dbReference>
<feature type="binding site" evidence="3">
    <location>
        <position position="317"/>
    </location>
    <ligand>
        <name>Mg(2+)</name>
        <dbReference type="ChEBI" id="CHEBI:18420"/>
        <label>1</label>
    </ligand>
</feature>
<sequence length="362" mass="39007">MSAEDKALLRDRSLGAVMGAFIGDALGVGPHWYYDLDQLVHDYGPWIDGYTQAKVGRYHEHLCPGQSSQSGVILELMLRSLVEKGAYDEADFCQRLDQDLFPLLDGTPMNGPGGYTSQSIRDAWRKRVIEGLPWGSIAGNADNTEAVERIIPIAIRYALRPSELARAVIANTSLTQNDGTVLAMTAAYGSVLGMLIEGHRLDEKISEKLLMRVKAGVLPFHTITKGKLEAPDKNQKENRVDGVFPSPDALLTPSNIARAANDPAISIEPASKVGLLYGLPCAVYHQFPAAYYLAARFSNDFESAVLHAINGGGQNLSRAMLSGTLAGAMVGLSGIPERFIAGLDRADSLLGLANQLVDDMLA</sequence>
<accession>A0A229FU72</accession>
<dbReference type="GO" id="GO:0046872">
    <property type="term" value="F:metal ion binding"/>
    <property type="evidence" value="ECO:0007669"/>
    <property type="project" value="UniProtKB-KW"/>
</dbReference>
<evidence type="ECO:0000256" key="2">
    <source>
        <dbReference type="ARBA" id="ARBA00022801"/>
    </source>
</evidence>
<dbReference type="InterPro" id="IPR005502">
    <property type="entry name" value="Ribosyl_crysJ1"/>
</dbReference>
<keyword evidence="2 4" id="KW-0378">Hydrolase</keyword>
<organism evidence="4 5">
    <name type="scientific">Polynucleobacter cosmopolitanus</name>
    <dbReference type="NCBI Taxonomy" id="351345"/>
    <lineage>
        <taxon>Bacteria</taxon>
        <taxon>Pseudomonadati</taxon>
        <taxon>Pseudomonadota</taxon>
        <taxon>Betaproteobacteria</taxon>
        <taxon>Burkholderiales</taxon>
        <taxon>Burkholderiaceae</taxon>
        <taxon>Polynucleobacter</taxon>
    </lineage>
</organism>
<proteinExistence type="inferred from homology"/>
<feature type="binding site" evidence="3">
    <location>
        <position position="68"/>
    </location>
    <ligand>
        <name>Mg(2+)</name>
        <dbReference type="ChEBI" id="CHEBI:18420"/>
        <label>1</label>
    </ligand>
</feature>
<dbReference type="Pfam" id="PF03747">
    <property type="entry name" value="ADP_ribosyl_GH"/>
    <property type="match status" value="1"/>
</dbReference>
<evidence type="ECO:0000256" key="1">
    <source>
        <dbReference type="ARBA" id="ARBA00010702"/>
    </source>
</evidence>
<keyword evidence="3" id="KW-0460">Magnesium</keyword>
<dbReference type="Gene3D" id="1.10.4080.10">
    <property type="entry name" value="ADP-ribosylation/Crystallin J1"/>
    <property type="match status" value="1"/>
</dbReference>
<dbReference type="Proteomes" id="UP000215188">
    <property type="component" value="Unassembled WGS sequence"/>
</dbReference>
<dbReference type="AlphaFoldDB" id="A0A229FU72"/>
<dbReference type="InterPro" id="IPR050792">
    <property type="entry name" value="ADP-ribosylglycohydrolase"/>
</dbReference>
<reference evidence="4 5" key="1">
    <citation type="submission" date="2017-06" db="EMBL/GenBank/DDBJ databases">
        <title>Reclassification of a Polynucleobacter cosmopolitanus strain isolated from tropical Lake Victoria as Polynucleobacter victoriensis comb. nov.</title>
        <authorList>
            <person name="Hahn M.W."/>
        </authorList>
    </citation>
    <scope>NUCLEOTIDE SEQUENCE [LARGE SCALE GENOMIC DNA]</scope>
    <source>
        <strain evidence="4 5">MWH-MoIso2</strain>
    </source>
</reference>
<dbReference type="GO" id="GO:0016787">
    <property type="term" value="F:hydrolase activity"/>
    <property type="evidence" value="ECO:0007669"/>
    <property type="project" value="UniProtKB-KW"/>
</dbReference>
<keyword evidence="3" id="KW-0479">Metal-binding</keyword>
<comment type="cofactor">
    <cofactor evidence="3">
        <name>Mg(2+)</name>
        <dbReference type="ChEBI" id="CHEBI:18420"/>
    </cofactor>
    <text evidence="3">Binds 2 magnesium ions per subunit.</text>
</comment>